<feature type="transmembrane region" description="Helical" evidence="1">
    <location>
        <begin position="7"/>
        <end position="25"/>
    </location>
</feature>
<accession>A0ABX1WRI1</accession>
<feature type="transmembrane region" description="Helical" evidence="1">
    <location>
        <begin position="45"/>
        <end position="62"/>
    </location>
</feature>
<comment type="caution">
    <text evidence="2">The sequence shown here is derived from an EMBL/GenBank/DDBJ whole genome shotgun (WGS) entry which is preliminary data.</text>
</comment>
<sequence>MKNKRTLTIILLAVLVLSIGSILLINNTDVLSESPENTVSLIRQYLKVLGFLSIMGLVYLRMKSVKRAENEELE</sequence>
<organism evidence="2 3">
    <name type="scientific">Marinifilum caeruleilacunae</name>
    <dbReference type="NCBI Taxonomy" id="2499076"/>
    <lineage>
        <taxon>Bacteria</taxon>
        <taxon>Pseudomonadati</taxon>
        <taxon>Bacteroidota</taxon>
        <taxon>Bacteroidia</taxon>
        <taxon>Marinilabiliales</taxon>
        <taxon>Marinifilaceae</taxon>
    </lineage>
</organism>
<keyword evidence="1" id="KW-1133">Transmembrane helix</keyword>
<keyword evidence="1" id="KW-0472">Membrane</keyword>
<evidence type="ECO:0000313" key="2">
    <source>
        <dbReference type="EMBL" id="NOU58692.1"/>
    </source>
</evidence>
<keyword evidence="3" id="KW-1185">Reference proteome</keyword>
<dbReference type="RefSeq" id="WP_171593958.1">
    <property type="nucleotide sequence ID" value="NZ_RZNH01000002.1"/>
</dbReference>
<name>A0ABX1WRI1_9BACT</name>
<reference evidence="2 3" key="1">
    <citation type="submission" date="2018-12" db="EMBL/GenBank/DDBJ databases">
        <title>Marinifilum JC070 sp. nov., a marine bacterium isolated from Yongle Blue Hole in the South China Sea.</title>
        <authorList>
            <person name="Fu T."/>
        </authorList>
    </citation>
    <scope>NUCLEOTIDE SEQUENCE [LARGE SCALE GENOMIC DNA]</scope>
    <source>
        <strain evidence="2 3">JC070</strain>
    </source>
</reference>
<protein>
    <submittedName>
        <fullName evidence="2">Uncharacterized protein</fullName>
    </submittedName>
</protein>
<gene>
    <name evidence="2" type="ORF">ELS83_02595</name>
</gene>
<keyword evidence="1" id="KW-0812">Transmembrane</keyword>
<dbReference type="EMBL" id="RZNH01000002">
    <property type="protein sequence ID" value="NOU58692.1"/>
    <property type="molecule type" value="Genomic_DNA"/>
</dbReference>
<evidence type="ECO:0000313" key="3">
    <source>
        <dbReference type="Proteomes" id="UP000732105"/>
    </source>
</evidence>
<proteinExistence type="predicted"/>
<dbReference type="Proteomes" id="UP000732105">
    <property type="component" value="Unassembled WGS sequence"/>
</dbReference>
<evidence type="ECO:0000256" key="1">
    <source>
        <dbReference type="SAM" id="Phobius"/>
    </source>
</evidence>